<feature type="region of interest" description="Disordered" evidence="1">
    <location>
        <begin position="1"/>
        <end position="61"/>
    </location>
</feature>
<dbReference type="InterPro" id="IPR029058">
    <property type="entry name" value="AB_hydrolase_fold"/>
</dbReference>
<gene>
    <name evidence="2" type="ORF">AKAME5_002469300</name>
</gene>
<organism evidence="2 3">
    <name type="scientific">Lates japonicus</name>
    <name type="common">Japanese lates</name>
    <dbReference type="NCBI Taxonomy" id="270547"/>
    <lineage>
        <taxon>Eukaryota</taxon>
        <taxon>Metazoa</taxon>
        <taxon>Chordata</taxon>
        <taxon>Craniata</taxon>
        <taxon>Vertebrata</taxon>
        <taxon>Euteleostomi</taxon>
        <taxon>Actinopterygii</taxon>
        <taxon>Neopterygii</taxon>
        <taxon>Teleostei</taxon>
        <taxon>Neoteleostei</taxon>
        <taxon>Acanthomorphata</taxon>
        <taxon>Carangaria</taxon>
        <taxon>Carangaria incertae sedis</taxon>
        <taxon>Centropomidae</taxon>
        <taxon>Lates</taxon>
    </lineage>
</organism>
<evidence type="ECO:0000313" key="2">
    <source>
        <dbReference type="EMBL" id="GLD73368.1"/>
    </source>
</evidence>
<protein>
    <submittedName>
        <fullName evidence="2">Neuroligin-2b</fullName>
    </submittedName>
</protein>
<reference evidence="2" key="1">
    <citation type="submission" date="2022-08" db="EMBL/GenBank/DDBJ databases">
        <title>Genome sequencing of akame (Lates japonicus).</title>
        <authorList>
            <person name="Hashiguchi Y."/>
            <person name="Takahashi H."/>
        </authorList>
    </citation>
    <scope>NUCLEOTIDE SEQUENCE</scope>
    <source>
        <strain evidence="2">Kochi</strain>
    </source>
</reference>
<evidence type="ECO:0000313" key="3">
    <source>
        <dbReference type="Proteomes" id="UP001279410"/>
    </source>
</evidence>
<dbReference type="AlphaFoldDB" id="A0AAD3RLC3"/>
<comment type="caution">
    <text evidence="2">The sequence shown here is derived from an EMBL/GenBank/DDBJ whole genome shotgun (WGS) entry which is preliminary data.</text>
</comment>
<dbReference type="EMBL" id="BRZM01001538">
    <property type="protein sequence ID" value="GLD73368.1"/>
    <property type="molecule type" value="Genomic_DNA"/>
</dbReference>
<evidence type="ECO:0000256" key="1">
    <source>
        <dbReference type="SAM" id="MobiDB-lite"/>
    </source>
</evidence>
<accession>A0AAD3RLC3</accession>
<sequence>MAELVDCPRRKRASGTGGPRHPAWVSHITSLGPVVDGDVVPDDPRSPRSRSGTKPTPEPGEFLNHILLGVNQGEGPVCWMTVKEKMEYQQHHSTHTISNFVDNLYGYPDASDPILNL</sequence>
<proteinExistence type="predicted"/>
<keyword evidence="3" id="KW-1185">Reference proteome</keyword>
<name>A0AAD3RLC3_LATJO</name>
<dbReference type="Proteomes" id="UP001279410">
    <property type="component" value="Unassembled WGS sequence"/>
</dbReference>
<dbReference type="Gene3D" id="3.40.50.1820">
    <property type="entry name" value="alpha/beta hydrolase"/>
    <property type="match status" value="1"/>
</dbReference>